<feature type="compositionally biased region" description="Low complexity" evidence="8">
    <location>
        <begin position="4572"/>
        <end position="4584"/>
    </location>
</feature>
<evidence type="ECO:0000256" key="4">
    <source>
        <dbReference type="ARBA" id="ARBA00022741"/>
    </source>
</evidence>
<feature type="compositionally biased region" description="Basic and acidic residues" evidence="8">
    <location>
        <begin position="2426"/>
        <end position="2444"/>
    </location>
</feature>
<feature type="region of interest" description="Disordered" evidence="8">
    <location>
        <begin position="6308"/>
        <end position="6387"/>
    </location>
</feature>
<feature type="compositionally biased region" description="Polar residues" evidence="8">
    <location>
        <begin position="4108"/>
        <end position="4123"/>
    </location>
</feature>
<feature type="compositionally biased region" description="Basic and acidic residues" evidence="8">
    <location>
        <begin position="6253"/>
        <end position="6262"/>
    </location>
</feature>
<dbReference type="SUPFAM" id="SSF56112">
    <property type="entry name" value="Protein kinase-like (PK-like)"/>
    <property type="match status" value="2"/>
</dbReference>
<feature type="region of interest" description="Disordered" evidence="8">
    <location>
        <begin position="1565"/>
        <end position="1592"/>
    </location>
</feature>
<dbReference type="GeneID" id="94425025"/>
<feature type="compositionally biased region" description="Basic and acidic residues" evidence="8">
    <location>
        <begin position="4920"/>
        <end position="4948"/>
    </location>
</feature>
<feature type="compositionally biased region" description="Basic residues" evidence="8">
    <location>
        <begin position="4774"/>
        <end position="4793"/>
    </location>
</feature>
<organism evidence="10 11">
    <name type="scientific">Cystoisospora suis</name>
    <dbReference type="NCBI Taxonomy" id="483139"/>
    <lineage>
        <taxon>Eukaryota</taxon>
        <taxon>Sar</taxon>
        <taxon>Alveolata</taxon>
        <taxon>Apicomplexa</taxon>
        <taxon>Conoidasida</taxon>
        <taxon>Coccidia</taxon>
        <taxon>Eucoccidiorida</taxon>
        <taxon>Eimeriorina</taxon>
        <taxon>Sarcocystidae</taxon>
        <taxon>Cystoisospora</taxon>
    </lineage>
</organism>
<feature type="binding site" evidence="7">
    <location>
        <position position="5023"/>
    </location>
    <ligand>
        <name>ATP</name>
        <dbReference type="ChEBI" id="CHEBI:30616"/>
    </ligand>
</feature>
<feature type="compositionally biased region" description="Polar residues" evidence="8">
    <location>
        <begin position="893"/>
        <end position="909"/>
    </location>
</feature>
<feature type="region of interest" description="Disordered" evidence="8">
    <location>
        <begin position="2836"/>
        <end position="2859"/>
    </location>
</feature>
<dbReference type="GO" id="GO:0005634">
    <property type="term" value="C:nucleus"/>
    <property type="evidence" value="ECO:0007669"/>
    <property type="project" value="TreeGrafter"/>
</dbReference>
<feature type="region of interest" description="Disordered" evidence="8">
    <location>
        <begin position="2160"/>
        <end position="2213"/>
    </location>
</feature>
<dbReference type="PANTHER" id="PTHR43671">
    <property type="entry name" value="SERINE/THREONINE-PROTEIN KINASE NEK"/>
    <property type="match status" value="1"/>
</dbReference>
<evidence type="ECO:0000256" key="3">
    <source>
        <dbReference type="ARBA" id="ARBA00022679"/>
    </source>
</evidence>
<feature type="region of interest" description="Disordered" evidence="8">
    <location>
        <begin position="7365"/>
        <end position="7405"/>
    </location>
</feature>
<proteinExistence type="inferred from homology"/>
<feature type="compositionally biased region" description="Basic and acidic residues" evidence="8">
    <location>
        <begin position="5507"/>
        <end position="5520"/>
    </location>
</feature>
<feature type="compositionally biased region" description="Basic and acidic residues" evidence="8">
    <location>
        <begin position="2460"/>
        <end position="2487"/>
    </location>
</feature>
<evidence type="ECO:0000256" key="6">
    <source>
        <dbReference type="ARBA" id="ARBA00022840"/>
    </source>
</evidence>
<feature type="region of interest" description="Disordered" evidence="8">
    <location>
        <begin position="3360"/>
        <end position="3379"/>
    </location>
</feature>
<feature type="compositionally biased region" description="Basic residues" evidence="8">
    <location>
        <begin position="2041"/>
        <end position="2057"/>
    </location>
</feature>
<feature type="compositionally biased region" description="Basic and acidic residues" evidence="8">
    <location>
        <begin position="6341"/>
        <end position="6358"/>
    </location>
</feature>
<evidence type="ECO:0000256" key="5">
    <source>
        <dbReference type="ARBA" id="ARBA00022777"/>
    </source>
</evidence>
<feature type="compositionally biased region" description="Basic and acidic residues" evidence="8">
    <location>
        <begin position="2085"/>
        <end position="2114"/>
    </location>
</feature>
<feature type="region of interest" description="Disordered" evidence="8">
    <location>
        <begin position="5597"/>
        <end position="5625"/>
    </location>
</feature>
<dbReference type="SMART" id="SM00220">
    <property type="entry name" value="S_TKc"/>
    <property type="match status" value="1"/>
</dbReference>
<feature type="compositionally biased region" description="Basic and acidic residues" evidence="8">
    <location>
        <begin position="5899"/>
        <end position="5909"/>
    </location>
</feature>
<accession>A0A2C6LB48</accession>
<feature type="region of interest" description="Disordered" evidence="8">
    <location>
        <begin position="1724"/>
        <end position="1813"/>
    </location>
</feature>
<dbReference type="GO" id="GO:0004674">
    <property type="term" value="F:protein serine/threonine kinase activity"/>
    <property type="evidence" value="ECO:0007669"/>
    <property type="project" value="UniProtKB-EC"/>
</dbReference>
<evidence type="ECO:0000259" key="9">
    <source>
        <dbReference type="PROSITE" id="PS50011"/>
    </source>
</evidence>
<feature type="region of interest" description="Disordered" evidence="8">
    <location>
        <begin position="3548"/>
        <end position="3571"/>
    </location>
</feature>
<dbReference type="RefSeq" id="XP_067926211.1">
    <property type="nucleotide sequence ID" value="XM_068061814.1"/>
</dbReference>
<feature type="compositionally biased region" description="Basic and acidic residues" evidence="8">
    <location>
        <begin position="2058"/>
        <end position="2068"/>
    </location>
</feature>
<feature type="compositionally biased region" description="Polar residues" evidence="8">
    <location>
        <begin position="3864"/>
        <end position="3874"/>
    </location>
</feature>
<feature type="region of interest" description="Disordered" evidence="8">
    <location>
        <begin position="5489"/>
        <end position="5535"/>
    </location>
</feature>
<evidence type="ECO:0000313" key="10">
    <source>
        <dbReference type="EMBL" id="PHJ24538.1"/>
    </source>
</evidence>
<feature type="region of interest" description="Disordered" evidence="8">
    <location>
        <begin position="3511"/>
        <end position="3530"/>
    </location>
</feature>
<feature type="compositionally biased region" description="Polar residues" evidence="8">
    <location>
        <begin position="1357"/>
        <end position="1377"/>
    </location>
</feature>
<feature type="compositionally biased region" description="Basic and acidic residues" evidence="8">
    <location>
        <begin position="2356"/>
        <end position="2370"/>
    </location>
</feature>
<feature type="compositionally biased region" description="Basic and acidic residues" evidence="8">
    <location>
        <begin position="7365"/>
        <end position="7374"/>
    </location>
</feature>
<feature type="compositionally biased region" description="Polar residues" evidence="8">
    <location>
        <begin position="1794"/>
        <end position="1803"/>
    </location>
</feature>
<feature type="compositionally biased region" description="Polar residues" evidence="8">
    <location>
        <begin position="4585"/>
        <end position="4595"/>
    </location>
</feature>
<dbReference type="GO" id="GO:0005524">
    <property type="term" value="F:ATP binding"/>
    <property type="evidence" value="ECO:0007669"/>
    <property type="project" value="UniProtKB-UniRule"/>
</dbReference>
<feature type="compositionally biased region" description="Basic and acidic residues" evidence="8">
    <location>
        <begin position="1868"/>
        <end position="1877"/>
    </location>
</feature>
<dbReference type="GO" id="GO:0005737">
    <property type="term" value="C:cytoplasm"/>
    <property type="evidence" value="ECO:0007669"/>
    <property type="project" value="TreeGrafter"/>
</dbReference>
<dbReference type="PROSITE" id="PS00107">
    <property type="entry name" value="PROTEIN_KINASE_ATP"/>
    <property type="match status" value="1"/>
</dbReference>
<feature type="compositionally biased region" description="Basic and acidic residues" evidence="8">
    <location>
        <begin position="2689"/>
        <end position="2710"/>
    </location>
</feature>
<feature type="compositionally biased region" description="Polar residues" evidence="8">
    <location>
        <begin position="5965"/>
        <end position="5979"/>
    </location>
</feature>
<feature type="region of interest" description="Disordered" evidence="8">
    <location>
        <begin position="6884"/>
        <end position="6923"/>
    </location>
</feature>
<dbReference type="OrthoDB" id="440949at2759"/>
<feature type="compositionally biased region" description="Low complexity" evidence="8">
    <location>
        <begin position="2197"/>
        <end position="2212"/>
    </location>
</feature>
<feature type="domain" description="Protein kinase" evidence="9">
    <location>
        <begin position="4993"/>
        <end position="5766"/>
    </location>
</feature>
<evidence type="ECO:0000256" key="7">
    <source>
        <dbReference type="PROSITE-ProRule" id="PRU10141"/>
    </source>
</evidence>
<reference evidence="10 11" key="1">
    <citation type="journal article" date="2017" name="Int. J. Parasitol.">
        <title>The genome of the protozoan parasite Cystoisospora suis and a reverse vaccinology approach to identify vaccine candidates.</title>
        <authorList>
            <person name="Palmieri N."/>
            <person name="Shrestha A."/>
            <person name="Ruttkowski B."/>
            <person name="Beck T."/>
            <person name="Vogl C."/>
            <person name="Tomley F."/>
            <person name="Blake D.P."/>
            <person name="Joachim A."/>
        </authorList>
    </citation>
    <scope>NUCLEOTIDE SEQUENCE [LARGE SCALE GENOMIC DNA]</scope>
    <source>
        <strain evidence="10 11">Wien I</strain>
    </source>
</reference>
<comment type="similarity">
    <text evidence="1">Belongs to the protein kinase superfamily. NEK Ser/Thr protein kinase family. NIMA subfamily.</text>
</comment>
<feature type="region of interest" description="Disordered" evidence="8">
    <location>
        <begin position="892"/>
        <end position="916"/>
    </location>
</feature>
<dbReference type="Gene3D" id="1.10.510.10">
    <property type="entry name" value="Transferase(Phosphotransferase) domain 1"/>
    <property type="match status" value="2"/>
</dbReference>
<feature type="compositionally biased region" description="Basic and acidic residues" evidence="8">
    <location>
        <begin position="4848"/>
        <end position="4860"/>
    </location>
</feature>
<feature type="region of interest" description="Disordered" evidence="8">
    <location>
        <begin position="2258"/>
        <end position="2599"/>
    </location>
</feature>
<feature type="region of interest" description="Disordered" evidence="8">
    <location>
        <begin position="1324"/>
        <end position="1420"/>
    </location>
</feature>
<feature type="compositionally biased region" description="Basic and acidic residues" evidence="8">
    <location>
        <begin position="5929"/>
        <end position="5940"/>
    </location>
</feature>
<keyword evidence="3" id="KW-0808">Transferase</keyword>
<feature type="compositionally biased region" description="Basic and acidic residues" evidence="8">
    <location>
        <begin position="2122"/>
        <end position="2135"/>
    </location>
</feature>
<feature type="region of interest" description="Disordered" evidence="8">
    <location>
        <begin position="719"/>
        <end position="782"/>
    </location>
</feature>
<feature type="compositionally biased region" description="Low complexity" evidence="8">
    <location>
        <begin position="4193"/>
        <end position="4208"/>
    </location>
</feature>
<evidence type="ECO:0000313" key="11">
    <source>
        <dbReference type="Proteomes" id="UP000221165"/>
    </source>
</evidence>
<feature type="region of interest" description="Disordered" evidence="8">
    <location>
        <begin position="4904"/>
        <end position="4948"/>
    </location>
</feature>
<feature type="region of interest" description="Disordered" evidence="8">
    <location>
        <begin position="3683"/>
        <end position="3710"/>
    </location>
</feature>
<feature type="compositionally biased region" description="Basic and acidic residues" evidence="8">
    <location>
        <begin position="1565"/>
        <end position="1582"/>
    </location>
</feature>
<protein>
    <recommendedName>
        <fullName evidence="2">non-specific serine/threonine protein kinase</fullName>
        <ecNumber evidence="2">2.7.11.1</ecNumber>
    </recommendedName>
</protein>
<feature type="region of interest" description="Disordered" evidence="8">
    <location>
        <begin position="1622"/>
        <end position="1658"/>
    </location>
</feature>
<feature type="compositionally biased region" description="Basic and acidic residues" evidence="8">
    <location>
        <begin position="4173"/>
        <end position="4182"/>
    </location>
</feature>
<feature type="region of interest" description="Disordered" evidence="8">
    <location>
        <begin position="4100"/>
        <end position="4260"/>
    </location>
</feature>
<feature type="compositionally biased region" description="Basic and acidic residues" evidence="8">
    <location>
        <begin position="4819"/>
        <end position="4841"/>
    </location>
</feature>
<gene>
    <name evidence="10" type="ORF">CSUI_001609</name>
</gene>
<feature type="region of interest" description="Disordered" evidence="8">
    <location>
        <begin position="3174"/>
        <end position="3193"/>
    </location>
</feature>
<dbReference type="EMBL" id="MIGC01000653">
    <property type="protein sequence ID" value="PHJ24538.1"/>
    <property type="molecule type" value="Genomic_DNA"/>
</dbReference>
<feature type="region of interest" description="Disordered" evidence="8">
    <location>
        <begin position="2976"/>
        <end position="3026"/>
    </location>
</feature>
<feature type="region of interest" description="Disordered" evidence="8">
    <location>
        <begin position="6171"/>
        <end position="6210"/>
    </location>
</feature>
<feature type="region of interest" description="Disordered" evidence="8">
    <location>
        <begin position="4562"/>
        <end position="4607"/>
    </location>
</feature>
<feature type="region of interest" description="Disordered" evidence="8">
    <location>
        <begin position="3255"/>
        <end position="3281"/>
    </location>
</feature>
<feature type="region of interest" description="Disordered" evidence="8">
    <location>
        <begin position="6243"/>
        <end position="6262"/>
    </location>
</feature>
<dbReference type="PROSITE" id="PS00108">
    <property type="entry name" value="PROTEIN_KINASE_ST"/>
    <property type="match status" value="1"/>
</dbReference>
<feature type="compositionally biased region" description="Basic and acidic residues" evidence="8">
    <location>
        <begin position="1378"/>
        <end position="1387"/>
    </location>
</feature>
<name>A0A2C6LB48_9APIC</name>
<feature type="compositionally biased region" description="Polar residues" evidence="8">
    <location>
        <begin position="1407"/>
        <end position="1416"/>
    </location>
</feature>
<feature type="compositionally biased region" description="Polar residues" evidence="8">
    <location>
        <begin position="2997"/>
        <end position="3007"/>
    </location>
</feature>
<feature type="region of interest" description="Disordered" evidence="8">
    <location>
        <begin position="2032"/>
        <end position="2136"/>
    </location>
</feature>
<dbReference type="PROSITE" id="PS50011">
    <property type="entry name" value="PROTEIN_KINASE_DOM"/>
    <property type="match status" value="1"/>
</dbReference>
<dbReference type="InterPro" id="IPR000719">
    <property type="entry name" value="Prot_kinase_dom"/>
</dbReference>
<feature type="compositionally biased region" description="Basic and acidic residues" evidence="8">
    <location>
        <begin position="6319"/>
        <end position="6332"/>
    </location>
</feature>
<dbReference type="VEuPathDB" id="ToxoDB:CSUI_001609"/>
<evidence type="ECO:0000256" key="8">
    <source>
        <dbReference type="SAM" id="MobiDB-lite"/>
    </source>
</evidence>
<dbReference type="PANTHER" id="PTHR43671:SF13">
    <property type="entry name" value="SERINE_THREONINE-PROTEIN KINASE NEK2"/>
    <property type="match status" value="1"/>
</dbReference>
<feature type="compositionally biased region" description="Polar residues" evidence="8">
    <location>
        <begin position="3511"/>
        <end position="3528"/>
    </location>
</feature>
<feature type="compositionally biased region" description="Basic and acidic residues" evidence="8">
    <location>
        <begin position="2380"/>
        <end position="2412"/>
    </location>
</feature>
<dbReference type="EC" id="2.7.11.1" evidence="2"/>
<feature type="compositionally biased region" description="Low complexity" evidence="8">
    <location>
        <begin position="2258"/>
        <end position="2333"/>
    </location>
</feature>
<evidence type="ECO:0000256" key="1">
    <source>
        <dbReference type="ARBA" id="ARBA00010886"/>
    </source>
</evidence>
<feature type="compositionally biased region" description="Low complexity" evidence="8">
    <location>
        <begin position="1026"/>
        <end position="1036"/>
    </location>
</feature>
<feature type="region of interest" description="Disordered" evidence="8">
    <location>
        <begin position="5899"/>
        <end position="5979"/>
    </location>
</feature>
<feature type="region of interest" description="Disordered" evidence="8">
    <location>
        <begin position="3845"/>
        <end position="3877"/>
    </location>
</feature>
<dbReference type="InterPro" id="IPR008271">
    <property type="entry name" value="Ser/Thr_kinase_AS"/>
</dbReference>
<keyword evidence="11" id="KW-1185">Reference proteome</keyword>
<feature type="region of interest" description="Disordered" evidence="8">
    <location>
        <begin position="3092"/>
        <end position="3137"/>
    </location>
</feature>
<feature type="compositionally biased region" description="Basic and acidic residues" evidence="8">
    <location>
        <begin position="726"/>
        <end position="748"/>
    </location>
</feature>
<feature type="compositionally biased region" description="Acidic residues" evidence="8">
    <location>
        <begin position="7383"/>
        <end position="7395"/>
    </location>
</feature>
<dbReference type="GO" id="GO:0007059">
    <property type="term" value="P:chromosome segregation"/>
    <property type="evidence" value="ECO:0007669"/>
    <property type="project" value="TreeGrafter"/>
</dbReference>
<feature type="region of interest" description="Disordered" evidence="8">
    <location>
        <begin position="1015"/>
        <end position="1042"/>
    </location>
</feature>
<feature type="compositionally biased region" description="Basic and acidic residues" evidence="8">
    <location>
        <begin position="7003"/>
        <end position="7068"/>
    </location>
</feature>
<dbReference type="InterPro" id="IPR017441">
    <property type="entry name" value="Protein_kinase_ATP_BS"/>
</dbReference>
<feature type="region of interest" description="Disordered" evidence="8">
    <location>
        <begin position="6607"/>
        <end position="6633"/>
    </location>
</feature>
<feature type="compositionally biased region" description="Polar residues" evidence="8">
    <location>
        <begin position="6885"/>
        <end position="6902"/>
    </location>
</feature>
<feature type="region of interest" description="Disordered" evidence="8">
    <location>
        <begin position="6738"/>
        <end position="6772"/>
    </location>
</feature>
<feature type="compositionally biased region" description="Polar residues" evidence="8">
    <location>
        <begin position="1834"/>
        <end position="1847"/>
    </location>
</feature>
<feature type="region of interest" description="Disordered" evidence="8">
    <location>
        <begin position="113"/>
        <end position="137"/>
    </location>
</feature>
<sequence>MCFQWEREAERLHGNEELRDAGDSANEPSQEGLMYFYCLSDTEAVKVLETTSPDRPAFLMYVHPAGGVGDSSAPRQEKRRCRSQEPSWVTREVTDCADRKTRGSVALEQVRKDIGDSVGDTPEREQRRGAEGRKEIEPEAFSHRGHAVPSYVNVVYRCPLTRLISTCSFWFPCLCLRSASLCSSCPFTANESESSDVLKAFPCCCSPTRIEIEKRGAAAREMKTAHAEGDRPGCRARVDALTRVLHGLQEALESLYASFLFRHHQEKKERVGEELLNSADFRAFQALEICPGRLLSREHQNLCSPRSERSAAWSSLHGFFATTTDAPCRDVSVSPALSLGNRRVRTDFSQNTLAPLVRWAVLLLVVVMTAECRRQHAKEGVLRSVDECHREIENRGSIDETRKEARTMNTGDDEYPGRWLVGVVLLGLAVEENLSYFSQFVWLRWLRALRHRPEDWETAATLPLLLASSDGFLRQLLAAAPLVFPPLASCLSVVHRRALAFVTATSCNSAFPEALSSSLSRSSSFAEGSTVNLSVAADVWGLSRTVPEAAFRVGGAECQLRRSSSTPPDFFRRAWATQRALLCAFDTLVSYAVDNLIPFAALQINLFCANPCLSSLAEAGRTPRCVDSLASVRCQLNGISGLRGGTAGECHTCSGKTWSSCKSACVSSRSGSSARSGEGWPAVSAAPDLRETLNLLAGIRDALPLSLALNFLLAPSTSPSWPAEVRPNRDFGEPKNNEGAETQGELHRKQGKGTECASDASTKPETAASVKARHKAKTPSRLNPVSMDGGFIKECRSTVGSSVQSVSLGAFYEVIRPLLFGVRRRCSFRSADVEHSTAFYSEETSAPVTPSKQSSTCDGTRWTEYCVQHTADLFGRLLFFYLHPTRRAPQFPSFKSGTGVQRSSGNEQQGRMRGHRRCYPAVEQESTPWLRLNWQAAERDASACTWKWVVLYSRAGHLLDQASTWKGRRLGACSGSLPAEGVGHLPEVNQGDAGVPVYSFRAGGRVIVRASTALEETGAGGRSSRRSASSGTPAARNSTGEFSRLRSTLRGVSWPCCTPGLRSKNYWGRGLTKSRGEGSCTVDSEADWKWVEQGGARGGGESAKTEDTFLVMLTSLIEKQVAVLVGTTLSDPQSPCVSSFVSPVRPGYQLALSCTAEPSTFPWRCRTCQADKRLSERSTVFSYKMLSSLLHTAASYVDCAVGGSSSVAIAALQMLQASLSRLSICLSKSPLVSSSSQDKALCLFHCNCTSLSSNFFGLVASFFFLVSTLLRALTFSPSHLCFIFRLLDLLCLLPDTSPYRQRPRVSCQRVQGVDRLRDHISWGFPRGAHKAGQSQQTSSRRPGALKTPSLVKLSRRLTPSTRNRSLSDAVEQNTPSSDRAHPHEHRPLPSSKSSGTLDLYREGHAGSSRTQASTRSGYFVPQVPGTGAVTAGDDETVLEGGDPYSLSSLISICFSESAAHSACLLREQASTGEWANNRDNEGNGRVVLTHSSSIHAPLDQAHSRGSNLSPKGWRPLDDRTGSHRANKCHACFMESLSSSLHEARMSATRLLEALVVLVTEHSRSDDAVLTRGRETKRKESPSHQRGPLWGIRRHARLQEQKPGPSIEYFPGASSPWFRHRQFKERESGAQEESSPVQGARTDQGEQQTEEDVNSSCCSGTHTPCGFADNSVPSFWSTRVKEERTYMRTAVAPFLLDWMRFFFQPPVGIFHSFIRSSQEQLLSSTLSSASQGSPAPRSVPPELSFAPPPVVRPPRVSASSPLTYSPNPAPLGPLSTSVQSCPLPPETRPSPLVSHRTSTVSSPCATAPHSPGPTSVQCGARLECTTTANARLAVQSSSSIPSEDTFSPRSPPSALVEAGAQGPPSSAADAHRGTDREPSCGMFHWKTDSMRTRELLLQLLSAEQALLMVPTSAPSPYSSGSMLVMFVDLHYLGFLVSYCCNEKPPEHARGYVERDNVAVDRFLVLLAQLHVHALLLIAAKRSTSALQRLRSFRVLDFLVAHLLPGEGVCTPGVSSTTRLAPVSAPSFSSPFPHFSKCSMKPTKSRSRTGLLVRHRHGTSRRERRPERQQSSRVDSSPALRVCQGNKDGRLEGVGDSKERHEAESERVKCDLESGRKRQVLPGEGRHEETEGDEAHQTGKWRNVKQGEKAQHKTRYGEMNAGVRRRSSALRTGAKQKVTGCGQESPRLCSIDEERRPSFELSSSPSSDASVPSSVHLKGRYAHRCLRPCSSPSAFFSSTTQSDSSSIIEEVSSESDVTLSSLSCPSLAGSGRSCSASILSSSSRTDSSSLGSRRSRTQSSSRSKSRLSSSQNMSFSTYSSSSSFSASPSSSPCHDSWSRRHRRSAEDCRFATQSSRVPGDDPREGCRLEAKPLDLQSGGPAPEKESGDRRVNYCKEEGLWVDAAEKRRPSRMQEETASSQHARVCSLSEKHSPGSHGDAECKEGLKRHSKSERRRGRRRRRQIQEESRTDRSSRRTSEAKVRSRLDGTRSRARPPGKLSPSGSVTDASPHARGSSVVSKARVRPFVPPLRLDALPPPASYRELQQPPSEAGPSYGPTRPPTAKALSTHRTRQSPFPSRNGGNGTLRADGRSGQHPSAPMNSPCLVQLREETAGEQRAEGQRAYHGKADRETEGLCLSTETNIRRVSQLAVERAVGGHAAGWQRLAREPELMRTGEGTQGSVACESELGSRAAKDKREDSDAVPHDLADGRTEEESSTCRGRCACPEKQTVEQVRGGKREEGGLQVTESLDGCTGSSAAEDQTCVAQERGVSRRHAARSGSQLCGSLALENGTMESEEIRGDKEGALHLCRQSEQESTSLPQGVTSTTRVALLNEERKNDGPVRAAAPCAPESESGLPSKAAEVPGCGSAVGGGTEGDNGGRSAELVCPMTTALERTGMAASNRDCCRSDGISLPKRGAAIRSPQENHCHVSVSVSERALELASKASAPACRPPAHAAAEESRQSHGFHVRLSLHPVASSSPCISTPPPSSNSEADGNPELTSCVNTPSSGDLRKSRGHRSRGGRYSLETPRLVQGSLVPRDAAAACQGLVLAGSAECRRPWPSVVARRAGALATTEQASLGQFSSSWDGGIITSTIRSDPDLQNTNTGGSRSPPCSTVYPTSREHGSTSPFTLRDAPPDLHQRSATERTHFFSNRMASPLLRTHAIEKVSTAVPRGDSGDRLLSGGHRTGGGLEKDRGYYRQQMWSFIRAANSSTGSLPELANNEARDFHAGRMQPDGKTRATPVCHESARRSVSSVCSVEEESSTADSTTTGTTTGGGEGWWWRHQGQRREGISGGGFLSAASRCAGSVTSPLSPVVWPLPGSSGGMDGVGVPFPVADGANGHWTSCPAGDAGVPVDCSRGTRGAQSTMAGSPADAGRSGQVRTALLSRDSTEHRATLVYGTVPAAPPGVTSSCCSNQLHQLLAKEGAKQFRSLVPLNVDIDGKHHLAAKEGWPFDGRMERPGSARSIMMSASQGTYNTQATRMAAAMKASGCTRSASFEWESTVALSASSIPATSCSTQAETRPSGSNRVRCHDRTAADAEVVCSPSALARSPPAPLEAGSLPLASSGDSRRTFVGQREASMRRLGAPHNSYLPDGPLLTANQGSGRAFTKTDEGSLTEAAAAGALIGALPLETSQPRGTNQPACSSVSCVRSVAPTERIHAGDCSSLGSNATRRISPFASRLGRAPASDAHPTVPLTLQSRDKNFSPSVSPARRAYAGVLDKLSSVTALPKPRSRGSLPALALPNYRNQLDGVKGIGGEGGSRKAAGVFQPAGHNASTPRHLQCGGRAVPAAVAARSRYSWHPQPFEKLCLLTALVTPRLLLQQLKQEGQRGVDREACVGEAGKKGGRWTGPRVQRRAASRPRFTSSNRSPRTAPSIPGRVLFPSSLLRNFGGEGSRWQEVEEGSLRSCALALAKIRSDILGRGERLTCPATSDLAGDSLRVAESGALSTELFWSQPRDCRDAPASAHPRNAFVDCEPNVQGRENHCPPPDYAAELKRVTRRHTVGHGLEIRSEPRSPSPVRPGQLDLWLQSGGALVPGVQYTLRRTAEEVNKYLGENAGEHKLASPASYCCNPPPSSCSGEACSPVQCVSHLPTAGSPETAVAGSGKTQSQSRGLGSSSAGELQIRTVMQVPDVTSAEEKPAEVGCGTWSGPTSSHATKDRELCGKANEVSGRKKEEARSPAHATAPPLGSSSETRSSAPTSAPSACGRTSRETSTPLASPLRPQIPVHSTVEKWSDCEASGDHSGGTLPTSKHSRSDLLGQGQLHTACVQVPGDEKLKQDRPLQKTVVAGDEHGCQGGEDNGVGNVGRLPVSTLSREVTPVVEAHPEMTAGSESLYESSVGLRDKEEEIHRAAWGLGGIPENRSTAAGNANEHFAVDKRAEEAHLRTAVPPSSRPGDDQGMVRLVDEEGRRGVCQVPPLNFAASTGGLAVLASRVAPGVIAAWTEIHCAQRQVLERFKLGVPGRERLEDDRGSRHHCADCHSLREFGQRQSQCPSCSLALLDPLVKGAARAQAESRLCDDSLLHALAISLLISLLVQGKRGLLSADVDEDEAFDALVSPVPSSASRMRSPPLASPSGSPPSTTTHADVTVQTPPLPGSDGTSQFKWQLGFSEEGGQPGRQLLTSSSDAIPTACDMEQAQNNFSLPNARRVEAETEHFSEAAKEPANSYNIHIGSDDHGRAARDSSPLSLAKGPPVFSHFGAAQGGGRLSVVSSARSVPLKETSAFVFARVLPLLQSHLSFFRARAVSRDAPLSCKDQLIGGASPANETVLCKRRKRGASGDRRRGRTKKERHWDGGNEGGHPGEYTRPRVPKNLSKKREPPHRAERTCRGGAEAEMRPEGTAQSTKERMYEGESRDSMTEYKNRISLHVDASRAVMRGRLHNSLVRSLTFPAELEGLSKNSATRNVVNASGGRRGGRKEDPRQGKDKTRDEIAREKKDEETERGTALRRKWAEEKEFMRAVVCLTQRHLGLAGCRLLKLLAAGLFPLTLFKQEEKLGSGMFGSVWKCLTPFQDMSALAMKQVPVPIDEKSHMFLSSMFHEVSCLDAFRLTSPLVCELFDFGIANSDGLLTYCINMKLYSTTLGAWRRALAEEMETHFEILTELRSKPSQDGQREEGALNKGLERSRVCGYFHQSRGEGPDDNWSRASEKCCCGARGDGSARPPFSERAGKTNTENRCLPRSAAAAGEESVAHTPFERKDRGAMTGDKVLSSCDNSRTRFLSAFPSGVDRASHSSRIGNTNEEENDTGVEGDASALALELALLPLTLAIFLQVARAVADLHARGVVHYDLKCDNILVDLDELVPIPHQDLLLPCASAEASAVIDHACDIRCCRVQGGFTQREGAVCWLRQGKNRSPSVLCKSVEISHRRVEKSSSAEGRSGLVLTQAGTLRMPSVAVADFGEARMLASRRRSEGHTARSRGTEVNKSPELLHLAVVWDGEAENEADSSLSTLGILASEAEGEGLCSCSVASASPHRVLRDIAVEERNSMQAAKGDRPHTAGSGGKTKEGRLKEDDHSTTQKGTRRTNCKEDEPELSRSRVCLQRCSLESVEHWQGEQVGSRGECIPGRKLGSKECVRGLDGSFIDWKTRQLVLHGKRGSHSGDVGEESTKTWGSGAGREEEMREWDRANLTSPHSPSTHVSASLSSCSSASSSSSLSAVPISLQGSSSLRPAGSSLSQKSSAMAADIWALGCLFYELLTGEFLFASDPFFYLRLTGRLPLLDDSHKERLWWNPLLIGFLLRILQRRPEKRPSAAEVVAQAHALLLAIFRELGEATASEPEEAENTVETSEHVNAGGKGQENARARHDPRKVAGPSECCANAGGANNEVVRGLGTMNRHDGAEEDSCFGRGDAQLVQGSTSKQAKQALVALHCKPHTCFLSSSSLPSSRGFYFGLAKRQHDQSEDLEGKRRKSSGADVSIPSLSRFLPSRERTTSAGDKRKNHACTLCNPRGKSHGGRLRTEQPCRQQSRASTTSSLGTEDCHVGMLAASLLPSPSSFLQGDEGTARIQADDEEDNDTGEGVFSSFFPQRSLSAGFPFSVVPYSLVTPCALPFGAAVTQPVFRDVEIYILSSHCQGECGISIPEPSVVAQSVWTSLSSSAVPRPMRCACASSTAEHWQQLPRFYRREHSLPLRRFSFVVDCRLPLVGWVAEGGKKRGGMTWNSLCSGPMKQSRERIAAGSPHGDPQQVPTAGSRNPEEVGNGRHHLPSGSFLLGGGGPVECPGARVLSFAAFAGHLIEGRRRRKEGGGVHQWKTEGVSERQKEFSGGEVVVEKEERRRRFEETGMSVVNVAPGSVRLSCKMELAGNEHQGKDLQQSKAWEKEGPEVRRVGDADGASNRMMPEHRARGTDAPKDHGESFTRVAGPDLVPTSHGDEPDRKPVSLIDSSNPMKGHWPMSFCREGNPTERCVPFAGKNNLVGEAFSRFLPVLFDFLREAAACGESVLFLDEEAPSLAHQCACSGDPDNTGGGRCSEGASSCTEISGQEGRLLDFSAVRTPPVASGVSAGCAVALVMVGLGLDPFRAVSLLSSQCSLAAFMPPAVRRVLFSLFFHLRRRSRDIGGMFTEEVMPKNNRDETREKNAPGLAAPSCAGLPVSQTQDGWDGVAGRKTVSSPRRPGEGIADGFIHRGAKPERSGRRMDLSVFKMEQASEAALENTQDDEELGRRTGERAARLSCLCGGCVWSLPLDASSVDDFISPSARQERMSTSLQLLPSLTYFICEEAATCLCDVLGGPAHSVPEQALSQPHGDGVSGRALPTSQLRRPEASGTSTCGGGCAKLPSAGSSSLSCPLQNRCGSYVAALKQRYGLLLPDTCSKMTWSLFSFSAPSVLRKGREVRHVEREDVVEYVLGLLARGTDGGLKALTEGSTRNSEEVSLRELLPGTMELASSSPGRDVSSSHSPPLQGSFFSEVSRSRSGGSRTLQRAAQFSCQRHCTRAQGNPAHGRAIAAEAGDGENTDVPLAARGVSTGAALSGKDGYGEGWEPGHSNKVQKAAESDNLLNRSAHREGALGGSGRRELRTEKDESACEERSGSERRPLIERRSENDDHEAEERGTQREWSHSVNEREESQQPVTGNRIKSKMSGETLDENPAGRTGECTSCLAVGQKGVVVTRHRLSQPSDVGGEDFGRAQLLRRMIGGPAGKADDACVKPRSDDFREATFADPGSSCFRQFPPPPWRLFRCRICRVLTHAVAVVEDLQETSPEALSCSIAVADVTAPNPAEEVSSAALGKHGVRSPRVASSEGKHLRLQMASCGGAAVPRRTPVLHASNCYECPGGMPLQAAAEEKAAGTSCAGVPAEEASTSLYGSCFPGVSREALKEESSSFRVMVAFPSSCFQEAQKNWERTADSALRRRRATRNSEDECRVIYHKRDREQQSSPGEGDSGLDTEEEADWDSSGDAYTVGRRPVLSDMSLGDVLFGQK</sequence>
<comment type="caution">
    <text evidence="10">The sequence shown here is derived from an EMBL/GenBank/DDBJ whole genome shotgun (WGS) entry which is preliminary data.</text>
</comment>
<feature type="region of interest" description="Disordered" evidence="8">
    <location>
        <begin position="4774"/>
        <end position="4860"/>
    </location>
</feature>
<feature type="compositionally biased region" description="Polar residues" evidence="8">
    <location>
        <begin position="3092"/>
        <end position="3118"/>
    </location>
</feature>
<dbReference type="InterPro" id="IPR050660">
    <property type="entry name" value="NEK_Ser/Thr_kinase"/>
</dbReference>
<keyword evidence="4 7" id="KW-0547">Nucleotide-binding</keyword>
<feature type="region of interest" description="Disordered" evidence="8">
    <location>
        <begin position="2672"/>
        <end position="2710"/>
    </location>
</feature>
<evidence type="ECO:0000256" key="2">
    <source>
        <dbReference type="ARBA" id="ARBA00012513"/>
    </source>
</evidence>
<feature type="region of interest" description="Disordered" evidence="8">
    <location>
        <begin position="6996"/>
        <end position="7093"/>
    </location>
</feature>
<feature type="compositionally biased region" description="Basic residues" evidence="8">
    <location>
        <begin position="2445"/>
        <end position="2459"/>
    </location>
</feature>
<feature type="region of interest" description="Disordered" evidence="8">
    <location>
        <begin position="1834"/>
        <end position="1878"/>
    </location>
</feature>
<dbReference type="InterPro" id="IPR011009">
    <property type="entry name" value="Kinase-like_dom_sf"/>
</dbReference>
<keyword evidence="5 10" id="KW-0418">Kinase</keyword>
<feature type="compositionally biased region" description="Low complexity" evidence="8">
    <location>
        <begin position="6904"/>
        <end position="6919"/>
    </location>
</feature>
<dbReference type="GO" id="GO:0005813">
    <property type="term" value="C:centrosome"/>
    <property type="evidence" value="ECO:0007669"/>
    <property type="project" value="TreeGrafter"/>
</dbReference>
<keyword evidence="6 7" id="KW-0067">ATP-binding</keyword>
<dbReference type="Proteomes" id="UP000221165">
    <property type="component" value="Unassembled WGS sequence"/>
</dbReference>
<feature type="region of interest" description="Disordered" evidence="8">
    <location>
        <begin position="5778"/>
        <end position="5820"/>
    </location>
</feature>
<feature type="compositionally biased region" description="Basic and acidic residues" evidence="8">
    <location>
        <begin position="5489"/>
        <end position="5500"/>
    </location>
</feature>